<dbReference type="PANTHER" id="PTHR43630">
    <property type="entry name" value="POLY-BETA-1,6-N-ACETYL-D-GLUCOSAMINE SYNTHASE"/>
    <property type="match status" value="1"/>
</dbReference>
<dbReference type="RefSeq" id="WP_115569293.1">
    <property type="nucleotide sequence ID" value="NZ_NXLV01000004.1"/>
</dbReference>
<evidence type="ECO:0000313" key="4">
    <source>
        <dbReference type="Proteomes" id="UP000257045"/>
    </source>
</evidence>
<dbReference type="Proteomes" id="UP000257045">
    <property type="component" value="Unassembled WGS sequence"/>
</dbReference>
<dbReference type="PANTHER" id="PTHR43630:SF2">
    <property type="entry name" value="GLYCOSYLTRANSFERASE"/>
    <property type="match status" value="1"/>
</dbReference>
<dbReference type="GO" id="GO:0016740">
    <property type="term" value="F:transferase activity"/>
    <property type="evidence" value="ECO:0007669"/>
    <property type="project" value="UniProtKB-KW"/>
</dbReference>
<evidence type="ECO:0000256" key="1">
    <source>
        <dbReference type="ARBA" id="ARBA00038494"/>
    </source>
</evidence>
<keyword evidence="4" id="KW-1185">Reference proteome</keyword>
<reference evidence="3 4" key="1">
    <citation type="submission" date="2018-04" db="EMBL/GenBank/DDBJ databases">
        <title>Novel Campyloabacter and Helicobacter Species and Strains.</title>
        <authorList>
            <person name="Mannion A.J."/>
            <person name="Shen Z."/>
            <person name="Fox J.G."/>
        </authorList>
    </citation>
    <scope>NUCLEOTIDE SEQUENCE [LARGE SCALE GENOMIC DNA]</scope>
    <source>
        <strain evidence="3 4">MIT 04-9366</strain>
    </source>
</reference>
<dbReference type="InterPro" id="IPR029044">
    <property type="entry name" value="Nucleotide-diphossugar_trans"/>
</dbReference>
<dbReference type="InterPro" id="IPR001173">
    <property type="entry name" value="Glyco_trans_2-like"/>
</dbReference>
<gene>
    <name evidence="3" type="ORF">CQA58_03270</name>
</gene>
<proteinExistence type="inferred from homology"/>
<dbReference type="AlphaFoldDB" id="A0A3D8J0V3"/>
<sequence length="249" mass="29132">MKKKISVTIIAKNAQKTLFECLKSVERFDEVILLDNQSSDDTLKIAREFSNVKVYQSEFIGFGALKNLAISYAKNDWILSLDSDEVVEEDLLNEIENLNFELGKYYSFSRKNYFHGKWVKCCGWYPDRVKRIFNKTEIGYREKLVHEGLQTGKAKEIKLKGSVKHYTMENIDNILSKMNRYTSLSAKEMKERGKRGSAIGGIGRFVFVFVKDYFFRMGWRYGYRGFVIAWCNASGAMFKYLKLYEMEQK</sequence>
<comment type="similarity">
    <text evidence="1">Belongs to the glycosyltransferase 2 family. WaaE/KdtX subfamily.</text>
</comment>
<dbReference type="CDD" id="cd02511">
    <property type="entry name" value="Beta4Glucosyltransferase"/>
    <property type="match status" value="1"/>
</dbReference>
<dbReference type="EMBL" id="NXLV01000004">
    <property type="protein sequence ID" value="RDU71147.1"/>
    <property type="molecule type" value="Genomic_DNA"/>
</dbReference>
<evidence type="ECO:0000259" key="2">
    <source>
        <dbReference type="Pfam" id="PF00535"/>
    </source>
</evidence>
<protein>
    <submittedName>
        <fullName evidence="3">Glycosyltransferase family 2 protein</fullName>
    </submittedName>
</protein>
<organism evidence="3 4">
    <name type="scientific">Helicobacter brantae</name>
    <dbReference type="NCBI Taxonomy" id="375927"/>
    <lineage>
        <taxon>Bacteria</taxon>
        <taxon>Pseudomonadati</taxon>
        <taxon>Campylobacterota</taxon>
        <taxon>Epsilonproteobacteria</taxon>
        <taxon>Campylobacterales</taxon>
        <taxon>Helicobacteraceae</taxon>
        <taxon>Helicobacter</taxon>
    </lineage>
</organism>
<dbReference type="Gene3D" id="3.90.550.10">
    <property type="entry name" value="Spore Coat Polysaccharide Biosynthesis Protein SpsA, Chain A"/>
    <property type="match status" value="1"/>
</dbReference>
<accession>A0A3D8J0V3</accession>
<feature type="domain" description="Glycosyltransferase 2-like" evidence="2">
    <location>
        <begin position="6"/>
        <end position="94"/>
    </location>
</feature>
<keyword evidence="3" id="KW-0808">Transferase</keyword>
<comment type="caution">
    <text evidence="3">The sequence shown here is derived from an EMBL/GenBank/DDBJ whole genome shotgun (WGS) entry which is preliminary data.</text>
</comment>
<dbReference type="Pfam" id="PF00535">
    <property type="entry name" value="Glycos_transf_2"/>
    <property type="match status" value="1"/>
</dbReference>
<dbReference type="SUPFAM" id="SSF53448">
    <property type="entry name" value="Nucleotide-diphospho-sugar transferases"/>
    <property type="match status" value="1"/>
</dbReference>
<name>A0A3D8J0V3_9HELI</name>
<evidence type="ECO:0000313" key="3">
    <source>
        <dbReference type="EMBL" id="RDU71147.1"/>
    </source>
</evidence>
<dbReference type="OrthoDB" id="9815923at2"/>